<dbReference type="GO" id="GO:0004106">
    <property type="term" value="F:chorismate mutase activity"/>
    <property type="evidence" value="ECO:0007669"/>
    <property type="project" value="UniProtKB-EC"/>
</dbReference>
<dbReference type="EC" id="5.4.99.5" evidence="1"/>
<evidence type="ECO:0000313" key="4">
    <source>
        <dbReference type="EMBL" id="ACY13925.1"/>
    </source>
</evidence>
<keyword evidence="2" id="KW-0413">Isomerase</keyword>
<dbReference type="InterPro" id="IPR002701">
    <property type="entry name" value="CM_II_prokaryot"/>
</dbReference>
<feature type="domain" description="Chorismate mutase" evidence="3">
    <location>
        <begin position="1"/>
        <end position="92"/>
    </location>
</feature>
<dbReference type="PANTHER" id="PTHR38041">
    <property type="entry name" value="CHORISMATE MUTASE"/>
    <property type="match status" value="1"/>
</dbReference>
<dbReference type="InterPro" id="IPR051331">
    <property type="entry name" value="Chorismate_mutase-related"/>
</dbReference>
<dbReference type="GO" id="GO:0016835">
    <property type="term" value="F:carbon-oxygen lyase activity"/>
    <property type="evidence" value="ECO:0007669"/>
    <property type="project" value="InterPro"/>
</dbReference>
<dbReference type="Pfam" id="PF01817">
    <property type="entry name" value="CM_2"/>
    <property type="match status" value="1"/>
</dbReference>
<dbReference type="GO" id="GO:0009697">
    <property type="term" value="P:salicylic acid biosynthetic process"/>
    <property type="evidence" value="ECO:0007669"/>
    <property type="project" value="InterPro"/>
</dbReference>
<dbReference type="RefSeq" id="WP_012826534.1">
    <property type="nucleotide sequence ID" value="NC_013440.1"/>
</dbReference>
<dbReference type="STRING" id="502025.Hoch_1371"/>
<dbReference type="PANTHER" id="PTHR38041:SF1">
    <property type="entry name" value="CHORISMATE MUTASE"/>
    <property type="match status" value="1"/>
</dbReference>
<dbReference type="SMART" id="SM00830">
    <property type="entry name" value="CM_2"/>
    <property type="match status" value="1"/>
</dbReference>
<dbReference type="PROSITE" id="PS51168">
    <property type="entry name" value="CHORISMATE_MUT_2"/>
    <property type="match status" value="1"/>
</dbReference>
<evidence type="ECO:0000256" key="2">
    <source>
        <dbReference type="ARBA" id="ARBA00023235"/>
    </source>
</evidence>
<accession>D0LUN5</accession>
<dbReference type="InterPro" id="IPR036263">
    <property type="entry name" value="Chorismate_II_sf"/>
</dbReference>
<dbReference type="eggNOG" id="COG1605">
    <property type="taxonomic scope" value="Bacteria"/>
</dbReference>
<dbReference type="HOGENOM" id="CLU_131518_1_1_7"/>
<dbReference type="InterPro" id="IPR008241">
    <property type="entry name" value="Isochorismate_pyruvate-lyase"/>
</dbReference>
<dbReference type="OrthoDB" id="514491at2"/>
<evidence type="ECO:0000313" key="5">
    <source>
        <dbReference type="Proteomes" id="UP000001880"/>
    </source>
</evidence>
<reference evidence="4 5" key="1">
    <citation type="journal article" date="2010" name="Stand. Genomic Sci.">
        <title>Complete genome sequence of Haliangium ochraceum type strain (SMP-2).</title>
        <authorList>
            <consortium name="US DOE Joint Genome Institute (JGI-PGF)"/>
            <person name="Ivanova N."/>
            <person name="Daum C."/>
            <person name="Lang E."/>
            <person name="Abt B."/>
            <person name="Kopitz M."/>
            <person name="Saunders E."/>
            <person name="Lapidus A."/>
            <person name="Lucas S."/>
            <person name="Glavina Del Rio T."/>
            <person name="Nolan M."/>
            <person name="Tice H."/>
            <person name="Copeland A."/>
            <person name="Cheng J.F."/>
            <person name="Chen F."/>
            <person name="Bruce D."/>
            <person name="Goodwin L."/>
            <person name="Pitluck S."/>
            <person name="Mavromatis K."/>
            <person name="Pati A."/>
            <person name="Mikhailova N."/>
            <person name="Chen A."/>
            <person name="Palaniappan K."/>
            <person name="Land M."/>
            <person name="Hauser L."/>
            <person name="Chang Y.J."/>
            <person name="Jeffries C.D."/>
            <person name="Detter J.C."/>
            <person name="Brettin T."/>
            <person name="Rohde M."/>
            <person name="Goker M."/>
            <person name="Bristow J."/>
            <person name="Markowitz V."/>
            <person name="Eisen J.A."/>
            <person name="Hugenholtz P."/>
            <person name="Kyrpides N.C."/>
            <person name="Klenk H.P."/>
        </authorList>
    </citation>
    <scope>NUCLEOTIDE SEQUENCE [LARGE SCALE GENOMIC DNA]</scope>
    <source>
        <strain evidence="5">DSM 14365 / CIP 107738 / JCM 11303 / AJ 13395 / SMP-2</strain>
    </source>
</reference>
<dbReference type="InterPro" id="IPR036979">
    <property type="entry name" value="CM_dom_sf"/>
</dbReference>
<organism evidence="4 5">
    <name type="scientific">Haliangium ochraceum (strain DSM 14365 / JCM 11303 / SMP-2)</name>
    <dbReference type="NCBI Taxonomy" id="502025"/>
    <lineage>
        <taxon>Bacteria</taxon>
        <taxon>Pseudomonadati</taxon>
        <taxon>Myxococcota</taxon>
        <taxon>Polyangia</taxon>
        <taxon>Haliangiales</taxon>
        <taxon>Kofleriaceae</taxon>
        <taxon>Haliangium</taxon>
    </lineage>
</organism>
<protein>
    <recommendedName>
        <fullName evidence="1">chorismate mutase</fullName>
        <ecNumber evidence="1">5.4.99.5</ecNumber>
    </recommendedName>
</protein>
<dbReference type="Proteomes" id="UP000001880">
    <property type="component" value="Chromosome"/>
</dbReference>
<dbReference type="NCBIfam" id="TIGR01803">
    <property type="entry name" value="CM-like"/>
    <property type="match status" value="1"/>
</dbReference>
<dbReference type="AlphaFoldDB" id="D0LUN5"/>
<gene>
    <name evidence="4" type="ordered locus">Hoch_1371</name>
</gene>
<keyword evidence="5" id="KW-1185">Reference proteome</keyword>
<dbReference type="EMBL" id="CP001804">
    <property type="protein sequence ID" value="ACY13925.1"/>
    <property type="molecule type" value="Genomic_DNA"/>
</dbReference>
<dbReference type="KEGG" id="hoh:Hoch_1371"/>
<dbReference type="GO" id="GO:0046417">
    <property type="term" value="P:chorismate metabolic process"/>
    <property type="evidence" value="ECO:0007669"/>
    <property type="project" value="InterPro"/>
</dbReference>
<proteinExistence type="predicted"/>
<name>D0LUN5_HALO1</name>
<dbReference type="SUPFAM" id="SSF48600">
    <property type="entry name" value="Chorismate mutase II"/>
    <property type="match status" value="1"/>
</dbReference>
<dbReference type="Gene3D" id="1.20.59.10">
    <property type="entry name" value="Chorismate mutase"/>
    <property type="match status" value="1"/>
</dbReference>
<evidence type="ECO:0000256" key="1">
    <source>
        <dbReference type="ARBA" id="ARBA00012404"/>
    </source>
</evidence>
<evidence type="ECO:0000259" key="3">
    <source>
        <dbReference type="PROSITE" id="PS51168"/>
    </source>
</evidence>
<sequence>MSADEALADFRREIDSIDEQLVDALSRRLALCARVGVFKRERGIPMMQPHRVEEVKRRCAQLGADKGLSEPFVYEIYSLIIDHACRLEDEIIDAKED</sequence>